<sequence>MYFFVCSLYSKLLHCESLFLKLYTWDQNFIAGSRHQVITETDPTNQITRFLQDMFPSVTFCLSRMQISPFKCLNRTKQFSIASSQRQFLGSQLGSSHTCSGRSAYGCFCSKCIF</sequence>
<comment type="caution">
    <text evidence="1">The sequence shown here is derived from an EMBL/GenBank/DDBJ whole genome shotgun (WGS) entry which is preliminary data.</text>
</comment>
<gene>
    <name evidence="1" type="ORF">DR999_PMT09225</name>
</gene>
<protein>
    <submittedName>
        <fullName evidence="1">Carbonic anhydrase 12</fullName>
    </submittedName>
</protein>
<reference evidence="1 2" key="1">
    <citation type="submission" date="2019-04" db="EMBL/GenBank/DDBJ databases">
        <title>Draft genome of the big-headed turtle Platysternon megacephalum.</title>
        <authorList>
            <person name="Gong S."/>
        </authorList>
    </citation>
    <scope>NUCLEOTIDE SEQUENCE [LARGE SCALE GENOMIC DNA]</scope>
    <source>
        <strain evidence="1">DO16091913</strain>
        <tissue evidence="1">Muscle</tissue>
    </source>
</reference>
<keyword evidence="2" id="KW-1185">Reference proteome</keyword>
<organism evidence="1 2">
    <name type="scientific">Platysternon megacephalum</name>
    <name type="common">big-headed turtle</name>
    <dbReference type="NCBI Taxonomy" id="55544"/>
    <lineage>
        <taxon>Eukaryota</taxon>
        <taxon>Metazoa</taxon>
        <taxon>Chordata</taxon>
        <taxon>Craniata</taxon>
        <taxon>Vertebrata</taxon>
        <taxon>Euteleostomi</taxon>
        <taxon>Archelosauria</taxon>
        <taxon>Testudinata</taxon>
        <taxon>Testudines</taxon>
        <taxon>Cryptodira</taxon>
        <taxon>Durocryptodira</taxon>
        <taxon>Testudinoidea</taxon>
        <taxon>Platysternidae</taxon>
        <taxon>Platysternon</taxon>
    </lineage>
</organism>
<evidence type="ECO:0000313" key="1">
    <source>
        <dbReference type="EMBL" id="TFK07916.1"/>
    </source>
</evidence>
<accession>A0A4D9ECU4</accession>
<dbReference type="AlphaFoldDB" id="A0A4D9ECU4"/>
<proteinExistence type="predicted"/>
<name>A0A4D9ECU4_9SAUR</name>
<dbReference type="EMBL" id="QXTE01000076">
    <property type="protein sequence ID" value="TFK07916.1"/>
    <property type="molecule type" value="Genomic_DNA"/>
</dbReference>
<dbReference type="Proteomes" id="UP000297703">
    <property type="component" value="Unassembled WGS sequence"/>
</dbReference>
<evidence type="ECO:0000313" key="2">
    <source>
        <dbReference type="Proteomes" id="UP000297703"/>
    </source>
</evidence>
<reference evidence="1 2" key="2">
    <citation type="submission" date="2019-04" db="EMBL/GenBank/DDBJ databases">
        <title>The genome sequence of big-headed turtle.</title>
        <authorList>
            <person name="Gong S."/>
        </authorList>
    </citation>
    <scope>NUCLEOTIDE SEQUENCE [LARGE SCALE GENOMIC DNA]</scope>
    <source>
        <strain evidence="1">DO16091913</strain>
        <tissue evidence="1">Muscle</tissue>
    </source>
</reference>